<organism evidence="1 2">
    <name type="scientific">Ambispora gerdemannii</name>
    <dbReference type="NCBI Taxonomy" id="144530"/>
    <lineage>
        <taxon>Eukaryota</taxon>
        <taxon>Fungi</taxon>
        <taxon>Fungi incertae sedis</taxon>
        <taxon>Mucoromycota</taxon>
        <taxon>Glomeromycotina</taxon>
        <taxon>Glomeromycetes</taxon>
        <taxon>Archaeosporales</taxon>
        <taxon>Ambisporaceae</taxon>
        <taxon>Ambispora</taxon>
    </lineage>
</organism>
<dbReference type="AlphaFoldDB" id="A0A9N9GHT6"/>
<dbReference type="EMBL" id="CAJVPL010002333">
    <property type="protein sequence ID" value="CAG8607106.1"/>
    <property type="molecule type" value="Genomic_DNA"/>
</dbReference>
<comment type="caution">
    <text evidence="1">The sequence shown here is derived from an EMBL/GenBank/DDBJ whole genome shotgun (WGS) entry which is preliminary data.</text>
</comment>
<accession>A0A9N9GHT6</accession>
<reference evidence="1" key="1">
    <citation type="submission" date="2021-06" db="EMBL/GenBank/DDBJ databases">
        <authorList>
            <person name="Kallberg Y."/>
            <person name="Tangrot J."/>
            <person name="Rosling A."/>
        </authorList>
    </citation>
    <scope>NUCLEOTIDE SEQUENCE</scope>
    <source>
        <strain evidence="1">MT106</strain>
    </source>
</reference>
<name>A0A9N9GHT6_9GLOM</name>
<evidence type="ECO:0000313" key="2">
    <source>
        <dbReference type="Proteomes" id="UP000789831"/>
    </source>
</evidence>
<keyword evidence="2" id="KW-1185">Reference proteome</keyword>
<feature type="non-terminal residue" evidence="1">
    <location>
        <position position="91"/>
    </location>
</feature>
<sequence length="91" mass="10229">TPHASYEEILNEIKSNLSPINDAHLRPADAGKNSSLTKQTETALFYASASCYQKVTVRLWKDENCLSTRRGSPLRIRKKYSCGFPPRAIIC</sequence>
<gene>
    <name evidence="1" type="ORF">AGERDE_LOCUS9397</name>
</gene>
<protein>
    <submittedName>
        <fullName evidence="1">12531_t:CDS:1</fullName>
    </submittedName>
</protein>
<dbReference type="Proteomes" id="UP000789831">
    <property type="component" value="Unassembled WGS sequence"/>
</dbReference>
<evidence type="ECO:0000313" key="1">
    <source>
        <dbReference type="EMBL" id="CAG8607106.1"/>
    </source>
</evidence>
<proteinExistence type="predicted"/>